<dbReference type="EMBL" id="MU005993">
    <property type="protein sequence ID" value="KAF2859431.1"/>
    <property type="molecule type" value="Genomic_DNA"/>
</dbReference>
<dbReference type="Pfam" id="PF00723">
    <property type="entry name" value="Glyco_hydro_15"/>
    <property type="match status" value="1"/>
</dbReference>
<sequence length="620" mass="70280">MPIENYGIIGNMRTAALIGTDGGLDFLCWPNFDSPSIFARLLDKDIGGHFTITLASGKSTVKQQYMPSSNILQTTFWNDAGVMGITDYMPRPTVRRGMIPTEPLRQWLVRGVECIRGCVDVCVECLPAFNYARDRHRLVFGEDGSAVFESEGLSLELTAVVSDEGLVAKFEKTEKDASVSKVRLTAGQKVSFVLRERSSTAERISVALLDHCLEMTRKFWFHWIRQCNYQGQWQEAIHRSLFILKLLTFEPTGATVAAPTFSLPEEIGGTRNWDYRYSWVRDSSFVIYIFLKMGFNEEAEAYMRFIEQCAFKNKAPGGGLPIMFTIFGEVEIPEIELSHLAGYRNSAPVRIGNGAAFHTQLDVYGELMDAIYLYNKHAQPVSWDRWVGVRNMIDHVCTIWKQKDMSIWEVRGEIQNFTYSKVLLWVAIDRALRLADKRSFSCPQRDRWLRTRDAIMEEVMEKGYNKELQSFIQSYEHPDVLDSAMLIAPLTFFIAPNDPRMLSTINRIMKPLENGGLWSAGLVHRYDTAATHDGVSGDEGAFSMCTFWLVEALTRAGRYDASYLEPAVNTFERMLGFGNHLSMFSEEISNSGEQLGNTPQAFSHLALISAAFNLNRVGRK</sequence>
<dbReference type="SUPFAM" id="SSF48208">
    <property type="entry name" value="Six-hairpin glycosidases"/>
    <property type="match status" value="1"/>
</dbReference>
<dbReference type="Proteomes" id="UP000799421">
    <property type="component" value="Unassembled WGS sequence"/>
</dbReference>
<dbReference type="GO" id="GO:0004553">
    <property type="term" value="F:hydrolase activity, hydrolyzing O-glycosyl compounds"/>
    <property type="evidence" value="ECO:0007669"/>
    <property type="project" value="TreeGrafter"/>
</dbReference>
<gene>
    <name evidence="3" type="ORF">K470DRAFT_219238</name>
</gene>
<name>A0A6A7BW45_9PEZI</name>
<dbReference type="PANTHER" id="PTHR31616:SF0">
    <property type="entry name" value="GLUCAN 1,4-ALPHA-GLUCOSIDASE"/>
    <property type="match status" value="1"/>
</dbReference>
<feature type="domain" description="GH15-like" evidence="1">
    <location>
        <begin position="234"/>
        <end position="611"/>
    </location>
</feature>
<evidence type="ECO:0000259" key="1">
    <source>
        <dbReference type="Pfam" id="PF00723"/>
    </source>
</evidence>
<evidence type="ECO:0000259" key="2">
    <source>
        <dbReference type="Pfam" id="PF19291"/>
    </source>
</evidence>
<dbReference type="PANTHER" id="PTHR31616">
    <property type="entry name" value="TREHALASE"/>
    <property type="match status" value="1"/>
</dbReference>
<protein>
    <submittedName>
        <fullName evidence="3">Glycoside hydrolase family 15 protein</fullName>
    </submittedName>
</protein>
<keyword evidence="3" id="KW-0378">Hydrolase</keyword>
<dbReference type="OrthoDB" id="406733at2759"/>
<dbReference type="AlphaFoldDB" id="A0A6A7BW45"/>
<dbReference type="GO" id="GO:0005975">
    <property type="term" value="P:carbohydrate metabolic process"/>
    <property type="evidence" value="ECO:0007669"/>
    <property type="project" value="InterPro"/>
</dbReference>
<dbReference type="InterPro" id="IPR012341">
    <property type="entry name" value="6hp_glycosidase-like_sf"/>
</dbReference>
<reference evidence="3" key="1">
    <citation type="journal article" date="2020" name="Stud. Mycol.">
        <title>101 Dothideomycetes genomes: a test case for predicting lifestyles and emergence of pathogens.</title>
        <authorList>
            <person name="Haridas S."/>
            <person name="Albert R."/>
            <person name="Binder M."/>
            <person name="Bloem J."/>
            <person name="Labutti K."/>
            <person name="Salamov A."/>
            <person name="Andreopoulos B."/>
            <person name="Baker S."/>
            <person name="Barry K."/>
            <person name="Bills G."/>
            <person name="Bluhm B."/>
            <person name="Cannon C."/>
            <person name="Castanera R."/>
            <person name="Culley D."/>
            <person name="Daum C."/>
            <person name="Ezra D."/>
            <person name="Gonzalez J."/>
            <person name="Henrissat B."/>
            <person name="Kuo A."/>
            <person name="Liang C."/>
            <person name="Lipzen A."/>
            <person name="Lutzoni F."/>
            <person name="Magnuson J."/>
            <person name="Mondo S."/>
            <person name="Nolan M."/>
            <person name="Ohm R."/>
            <person name="Pangilinan J."/>
            <person name="Park H.-J."/>
            <person name="Ramirez L."/>
            <person name="Alfaro M."/>
            <person name="Sun H."/>
            <person name="Tritt A."/>
            <person name="Yoshinaga Y."/>
            <person name="Zwiers L.-H."/>
            <person name="Turgeon B."/>
            <person name="Goodwin S."/>
            <person name="Spatafora J."/>
            <person name="Crous P."/>
            <person name="Grigoriev I."/>
        </authorList>
    </citation>
    <scope>NUCLEOTIDE SEQUENCE</scope>
    <source>
        <strain evidence="3">CBS 480.64</strain>
    </source>
</reference>
<dbReference type="Gene3D" id="1.50.10.10">
    <property type="match status" value="1"/>
</dbReference>
<dbReference type="InterPro" id="IPR008928">
    <property type="entry name" value="6-hairpin_glycosidase_sf"/>
</dbReference>
<proteinExistence type="predicted"/>
<dbReference type="InterPro" id="IPR045582">
    <property type="entry name" value="Trehalase-like_N"/>
</dbReference>
<evidence type="ECO:0000313" key="3">
    <source>
        <dbReference type="EMBL" id="KAF2859431.1"/>
    </source>
</evidence>
<evidence type="ECO:0000313" key="4">
    <source>
        <dbReference type="Proteomes" id="UP000799421"/>
    </source>
</evidence>
<keyword evidence="4" id="KW-1185">Reference proteome</keyword>
<dbReference type="Pfam" id="PF19291">
    <property type="entry name" value="TREH_N"/>
    <property type="match status" value="1"/>
</dbReference>
<accession>A0A6A7BW45</accession>
<dbReference type="InterPro" id="IPR011613">
    <property type="entry name" value="GH15-like"/>
</dbReference>
<organism evidence="3 4">
    <name type="scientific">Piedraia hortae CBS 480.64</name>
    <dbReference type="NCBI Taxonomy" id="1314780"/>
    <lineage>
        <taxon>Eukaryota</taxon>
        <taxon>Fungi</taxon>
        <taxon>Dikarya</taxon>
        <taxon>Ascomycota</taxon>
        <taxon>Pezizomycotina</taxon>
        <taxon>Dothideomycetes</taxon>
        <taxon>Dothideomycetidae</taxon>
        <taxon>Capnodiales</taxon>
        <taxon>Piedraiaceae</taxon>
        <taxon>Piedraia</taxon>
    </lineage>
</organism>
<feature type="domain" description="Trehalase-like N-terminal" evidence="2">
    <location>
        <begin position="2"/>
        <end position="150"/>
    </location>
</feature>